<accession>A0A0C3G8J1</accession>
<gene>
    <name evidence="1" type="ORF">PILCRDRAFT_269618</name>
</gene>
<evidence type="ECO:0000313" key="2">
    <source>
        <dbReference type="Proteomes" id="UP000054166"/>
    </source>
</evidence>
<dbReference type="AlphaFoldDB" id="A0A0C3G8J1"/>
<organism evidence="1 2">
    <name type="scientific">Piloderma croceum (strain F 1598)</name>
    <dbReference type="NCBI Taxonomy" id="765440"/>
    <lineage>
        <taxon>Eukaryota</taxon>
        <taxon>Fungi</taxon>
        <taxon>Dikarya</taxon>
        <taxon>Basidiomycota</taxon>
        <taxon>Agaricomycotina</taxon>
        <taxon>Agaricomycetes</taxon>
        <taxon>Agaricomycetidae</taxon>
        <taxon>Atheliales</taxon>
        <taxon>Atheliaceae</taxon>
        <taxon>Piloderma</taxon>
    </lineage>
</organism>
<keyword evidence="2" id="KW-1185">Reference proteome</keyword>
<sequence length="143" mass="16266">MERGPPSHRKHNANLVRKAFQRLLLRKRSQPLSRLQLLPLHSASSSMPDLRRKRLVVIGISKDDSSAIRALTDWCKTQGPVEEFCVRPDGSFHIEFRVNEIADEACCQFYGYNIAGRNMTAVQCSTIIWSPLDDIRGVYQGQP</sequence>
<reference evidence="1 2" key="1">
    <citation type="submission" date="2014-04" db="EMBL/GenBank/DDBJ databases">
        <authorList>
            <consortium name="DOE Joint Genome Institute"/>
            <person name="Kuo A."/>
            <person name="Tarkka M."/>
            <person name="Buscot F."/>
            <person name="Kohler A."/>
            <person name="Nagy L.G."/>
            <person name="Floudas D."/>
            <person name="Copeland A."/>
            <person name="Barry K.W."/>
            <person name="Cichocki N."/>
            <person name="Veneault-Fourrey C."/>
            <person name="LaButti K."/>
            <person name="Lindquist E.A."/>
            <person name="Lipzen A."/>
            <person name="Lundell T."/>
            <person name="Morin E."/>
            <person name="Murat C."/>
            <person name="Sun H."/>
            <person name="Tunlid A."/>
            <person name="Henrissat B."/>
            <person name="Grigoriev I.V."/>
            <person name="Hibbett D.S."/>
            <person name="Martin F."/>
            <person name="Nordberg H.P."/>
            <person name="Cantor M.N."/>
            <person name="Hua S.X."/>
        </authorList>
    </citation>
    <scope>NUCLEOTIDE SEQUENCE [LARGE SCALE GENOMIC DNA]</scope>
    <source>
        <strain evidence="1 2">F 1598</strain>
    </source>
</reference>
<name>A0A0C3G8J1_PILCF</name>
<evidence type="ECO:0008006" key="3">
    <source>
        <dbReference type="Google" id="ProtNLM"/>
    </source>
</evidence>
<proteinExistence type="predicted"/>
<dbReference type="EMBL" id="KN832978">
    <property type="protein sequence ID" value="KIM88064.1"/>
    <property type="molecule type" value="Genomic_DNA"/>
</dbReference>
<dbReference type="InParanoid" id="A0A0C3G8J1"/>
<reference evidence="2" key="2">
    <citation type="submission" date="2015-01" db="EMBL/GenBank/DDBJ databases">
        <title>Evolutionary Origins and Diversification of the Mycorrhizal Mutualists.</title>
        <authorList>
            <consortium name="DOE Joint Genome Institute"/>
            <consortium name="Mycorrhizal Genomics Consortium"/>
            <person name="Kohler A."/>
            <person name="Kuo A."/>
            <person name="Nagy L.G."/>
            <person name="Floudas D."/>
            <person name="Copeland A."/>
            <person name="Barry K.W."/>
            <person name="Cichocki N."/>
            <person name="Veneault-Fourrey C."/>
            <person name="LaButti K."/>
            <person name="Lindquist E.A."/>
            <person name="Lipzen A."/>
            <person name="Lundell T."/>
            <person name="Morin E."/>
            <person name="Murat C."/>
            <person name="Riley R."/>
            <person name="Ohm R."/>
            <person name="Sun H."/>
            <person name="Tunlid A."/>
            <person name="Henrissat B."/>
            <person name="Grigoriev I.V."/>
            <person name="Hibbett D.S."/>
            <person name="Martin F."/>
        </authorList>
    </citation>
    <scope>NUCLEOTIDE SEQUENCE [LARGE SCALE GENOMIC DNA]</scope>
    <source>
        <strain evidence="2">F 1598</strain>
    </source>
</reference>
<dbReference type="HOGENOM" id="CLU_1806924_0_0_1"/>
<dbReference type="Proteomes" id="UP000054166">
    <property type="component" value="Unassembled WGS sequence"/>
</dbReference>
<protein>
    <recommendedName>
        <fullName evidence="3">RRM domain-containing protein</fullName>
    </recommendedName>
</protein>
<evidence type="ECO:0000313" key="1">
    <source>
        <dbReference type="EMBL" id="KIM88064.1"/>
    </source>
</evidence>